<keyword evidence="5 16" id="KW-0813">Transport</keyword>
<keyword evidence="12 16" id="KW-0830">Ubiquinone</keyword>
<feature type="transmembrane region" description="Helical" evidence="16">
    <location>
        <begin position="366"/>
        <end position="392"/>
    </location>
</feature>
<dbReference type="GO" id="GO:0008137">
    <property type="term" value="F:NADH dehydrogenase (ubiquinone) activity"/>
    <property type="evidence" value="ECO:0007669"/>
    <property type="project" value="UniProtKB-UniRule"/>
</dbReference>
<keyword evidence="14 16" id="KW-0472">Membrane</keyword>
<dbReference type="GO" id="GO:0031966">
    <property type="term" value="C:mitochondrial membrane"/>
    <property type="evidence" value="ECO:0007669"/>
    <property type="project" value="UniProtKB-SubCell"/>
</dbReference>
<dbReference type="InterPro" id="IPR001750">
    <property type="entry name" value="ND/Mrp_TM"/>
</dbReference>
<dbReference type="EMBL" id="OP171944">
    <property type="protein sequence ID" value="UXC95395.1"/>
    <property type="molecule type" value="Genomic_DNA"/>
</dbReference>
<comment type="similarity">
    <text evidence="2 16">Belongs to the complex I subunit 4 family.</text>
</comment>
<evidence type="ECO:0000256" key="6">
    <source>
        <dbReference type="ARBA" id="ARBA00022660"/>
    </source>
</evidence>
<dbReference type="Pfam" id="PF00361">
    <property type="entry name" value="Proton_antipo_M"/>
    <property type="match status" value="1"/>
</dbReference>
<feature type="transmembrane region" description="Helical" evidence="16">
    <location>
        <begin position="295"/>
        <end position="315"/>
    </location>
</feature>
<evidence type="ECO:0000256" key="1">
    <source>
        <dbReference type="ARBA" id="ARBA00004225"/>
    </source>
</evidence>
<reference evidence="18" key="1">
    <citation type="submission" date="2022-08" db="EMBL/GenBank/DDBJ databases">
        <title>Observation on Radulae of 17 Species of Terrestrial Mollusks by Scanning Electron Microscopy and Its Taxonomic Significance.</title>
        <authorList>
            <person name="Zhu Y."/>
        </authorList>
    </citation>
    <scope>NUCLEOTIDE SEQUENCE</scope>
</reference>
<comment type="subcellular location">
    <subcellularLocation>
        <location evidence="1 16">Mitochondrion membrane</location>
        <topology evidence="1 16">Multi-pass membrane protein</topology>
    </subcellularLocation>
</comment>
<protein>
    <recommendedName>
        <fullName evidence="4 16">NADH-ubiquinone oxidoreductase chain 4</fullName>
        <ecNumber evidence="3 16">7.1.1.2</ecNumber>
    </recommendedName>
</protein>
<evidence type="ECO:0000256" key="10">
    <source>
        <dbReference type="ARBA" id="ARBA00022989"/>
    </source>
</evidence>
<evidence type="ECO:0000259" key="17">
    <source>
        <dbReference type="Pfam" id="PF00361"/>
    </source>
</evidence>
<feature type="transmembrane region" description="Helical" evidence="16">
    <location>
        <begin position="205"/>
        <end position="227"/>
    </location>
</feature>
<feature type="transmembrane region" description="Helical" evidence="16">
    <location>
        <begin position="7"/>
        <end position="32"/>
    </location>
</feature>
<dbReference type="InterPro" id="IPR003918">
    <property type="entry name" value="NADH_UbQ_OxRdtase"/>
</dbReference>
<feature type="transmembrane region" description="Helical" evidence="16">
    <location>
        <begin position="265"/>
        <end position="283"/>
    </location>
</feature>
<geneLocation type="mitochondrion" evidence="18"/>
<keyword evidence="9 16" id="KW-0249">Electron transport</keyword>
<dbReference type="GO" id="GO:0048039">
    <property type="term" value="F:ubiquinone binding"/>
    <property type="evidence" value="ECO:0007669"/>
    <property type="project" value="TreeGrafter"/>
</dbReference>
<feature type="transmembrane region" description="Helical" evidence="16">
    <location>
        <begin position="161"/>
        <end position="185"/>
    </location>
</feature>
<feature type="transmembrane region" description="Helical" evidence="16">
    <location>
        <begin position="52"/>
        <end position="71"/>
    </location>
</feature>
<organism evidence="18">
    <name type="scientific">Megaustenia imperator imperator</name>
    <dbReference type="NCBI Taxonomy" id="2979634"/>
    <lineage>
        <taxon>Eukaryota</taxon>
        <taxon>Metazoa</taxon>
        <taxon>Spiralia</taxon>
        <taxon>Lophotrochozoa</taxon>
        <taxon>Mollusca</taxon>
        <taxon>Gastropoda</taxon>
        <taxon>Heterobranchia</taxon>
        <taxon>Euthyneura</taxon>
        <taxon>Panpulmonata</taxon>
        <taxon>Eupulmonata</taxon>
        <taxon>Stylommatophora</taxon>
        <taxon>Helicina</taxon>
        <taxon>Helicarionoidea</taxon>
        <taxon>Ariophantidae</taxon>
        <taxon>Megaustenia</taxon>
        <taxon>Megaustenia imperator</taxon>
    </lineage>
</organism>
<sequence>MMSLLWISLISCLFLKWEVCLIMLIIMLMLSLLNLNQNFLYNESNFSMSEDISMLMIILSIFLCLLSIMCSSEIKMKSYLFLILLLNSVLILAFMVNNIILFYVFFEISLIPTLLLIIGWGYQPERLQAGSYMMLYTVGASLPLLVCLIFIMYKLNSFNYFIIHCVNMNITSFWLLISMFTAFLVKLPMYMYHLWLPKAHVEAPLAGSMILAGILLKLGGYGLYLIFKLFNINCLSLEIIMILTVSLWGSLLASFMCLRQIDLKSFVAYSSVAHMSLVVVGVFMNTSFGLMSMKIIMFAHGFTSPMLFFLAYITYKSAGSRSLMHSNGMLVLYPMLSLVWFISLSVNMAAPPSLNLISELLIMPTLWMLSWLMVVVMMLMMLFSAIYNMFLYTSINHGGISKLMLPNLSFSSLNYLSSFIHMVPLLLIFKTSLFIVW</sequence>
<dbReference type="GO" id="GO:0015990">
    <property type="term" value="P:electron transport coupled proton transport"/>
    <property type="evidence" value="ECO:0007669"/>
    <property type="project" value="TreeGrafter"/>
</dbReference>
<dbReference type="EC" id="7.1.1.2" evidence="3 16"/>
<dbReference type="PANTHER" id="PTHR43507">
    <property type="entry name" value="NADH-UBIQUINONE OXIDOREDUCTASE CHAIN 4"/>
    <property type="match status" value="1"/>
</dbReference>
<evidence type="ECO:0000256" key="7">
    <source>
        <dbReference type="ARBA" id="ARBA00022692"/>
    </source>
</evidence>
<comment type="catalytic activity">
    <reaction evidence="15 16">
        <text>a ubiquinone + NADH + 5 H(+)(in) = a ubiquinol + NAD(+) + 4 H(+)(out)</text>
        <dbReference type="Rhea" id="RHEA:29091"/>
        <dbReference type="Rhea" id="RHEA-COMP:9565"/>
        <dbReference type="Rhea" id="RHEA-COMP:9566"/>
        <dbReference type="ChEBI" id="CHEBI:15378"/>
        <dbReference type="ChEBI" id="CHEBI:16389"/>
        <dbReference type="ChEBI" id="CHEBI:17976"/>
        <dbReference type="ChEBI" id="CHEBI:57540"/>
        <dbReference type="ChEBI" id="CHEBI:57945"/>
        <dbReference type="EC" id="7.1.1.2"/>
    </reaction>
</comment>
<keyword evidence="13 16" id="KW-0496">Mitochondrion</keyword>
<keyword evidence="11 16" id="KW-0520">NAD</keyword>
<feature type="transmembrane region" description="Helical" evidence="16">
    <location>
        <begin position="102"/>
        <end position="122"/>
    </location>
</feature>
<evidence type="ECO:0000256" key="9">
    <source>
        <dbReference type="ARBA" id="ARBA00022982"/>
    </source>
</evidence>
<feature type="transmembrane region" description="Helical" evidence="16">
    <location>
        <begin position="327"/>
        <end position="346"/>
    </location>
</feature>
<dbReference type="GO" id="GO:0042773">
    <property type="term" value="P:ATP synthesis coupled electron transport"/>
    <property type="evidence" value="ECO:0007669"/>
    <property type="project" value="InterPro"/>
</dbReference>
<evidence type="ECO:0000256" key="14">
    <source>
        <dbReference type="ARBA" id="ARBA00023136"/>
    </source>
</evidence>
<evidence type="ECO:0000256" key="12">
    <source>
        <dbReference type="ARBA" id="ARBA00023075"/>
    </source>
</evidence>
<keyword evidence="10 16" id="KW-1133">Transmembrane helix</keyword>
<feature type="transmembrane region" description="Helical" evidence="16">
    <location>
        <begin position="239"/>
        <end position="258"/>
    </location>
</feature>
<feature type="transmembrane region" description="Helical" evidence="16">
    <location>
        <begin position="78"/>
        <end position="96"/>
    </location>
</feature>
<dbReference type="PRINTS" id="PR01437">
    <property type="entry name" value="NUOXDRDTASE4"/>
</dbReference>
<evidence type="ECO:0000256" key="4">
    <source>
        <dbReference type="ARBA" id="ARBA00021006"/>
    </source>
</evidence>
<keyword evidence="8" id="KW-1278">Translocase</keyword>
<keyword evidence="6 16" id="KW-0679">Respiratory chain</keyword>
<evidence type="ECO:0000256" key="5">
    <source>
        <dbReference type="ARBA" id="ARBA00022448"/>
    </source>
</evidence>
<evidence type="ECO:0000256" key="13">
    <source>
        <dbReference type="ARBA" id="ARBA00023128"/>
    </source>
</evidence>
<evidence type="ECO:0000313" key="18">
    <source>
        <dbReference type="EMBL" id="UXC95395.1"/>
    </source>
</evidence>
<proteinExistence type="inferred from homology"/>
<accession>A0A977K8L1</accession>
<keyword evidence="7 16" id="KW-0812">Transmembrane</keyword>
<feature type="domain" description="NADH:quinone oxidoreductase/Mrp antiporter transmembrane" evidence="17">
    <location>
        <begin position="97"/>
        <end position="380"/>
    </location>
</feature>
<evidence type="ECO:0000256" key="15">
    <source>
        <dbReference type="ARBA" id="ARBA00049551"/>
    </source>
</evidence>
<dbReference type="GO" id="GO:0003954">
    <property type="term" value="F:NADH dehydrogenase activity"/>
    <property type="evidence" value="ECO:0007669"/>
    <property type="project" value="TreeGrafter"/>
</dbReference>
<gene>
    <name evidence="18" type="primary">nad4</name>
</gene>
<evidence type="ECO:0000256" key="8">
    <source>
        <dbReference type="ARBA" id="ARBA00022967"/>
    </source>
</evidence>
<feature type="transmembrane region" description="Helical" evidence="16">
    <location>
        <begin position="413"/>
        <end position="436"/>
    </location>
</feature>
<evidence type="ECO:0000256" key="3">
    <source>
        <dbReference type="ARBA" id="ARBA00012944"/>
    </source>
</evidence>
<dbReference type="PANTHER" id="PTHR43507:SF20">
    <property type="entry name" value="NADH-UBIQUINONE OXIDOREDUCTASE CHAIN 4"/>
    <property type="match status" value="1"/>
</dbReference>
<evidence type="ECO:0000256" key="2">
    <source>
        <dbReference type="ARBA" id="ARBA00009025"/>
    </source>
</evidence>
<evidence type="ECO:0000256" key="16">
    <source>
        <dbReference type="RuleBase" id="RU003297"/>
    </source>
</evidence>
<dbReference type="AlphaFoldDB" id="A0A977K8L1"/>
<comment type="function">
    <text evidence="16">Core subunit of the mitochondrial membrane respiratory chain NADH dehydrogenase (Complex I) which catalyzes electron transfer from NADH through the respiratory chain, using ubiquinone as an electron acceptor. Essential for the catalytic activity and assembly of complex I.</text>
</comment>
<feature type="transmembrane region" description="Helical" evidence="16">
    <location>
        <begin position="134"/>
        <end position="155"/>
    </location>
</feature>
<name>A0A977K8L1_9EUPU</name>
<evidence type="ECO:0000256" key="11">
    <source>
        <dbReference type="ARBA" id="ARBA00023027"/>
    </source>
</evidence>